<dbReference type="InterPro" id="IPR044005">
    <property type="entry name" value="DZR_2"/>
</dbReference>
<keyword evidence="3" id="KW-0808">Transferase</keyword>
<dbReference type="InterPro" id="IPR051910">
    <property type="entry name" value="ComF/GntX_DNA_util-trans"/>
</dbReference>
<dbReference type="Proteomes" id="UP000191980">
    <property type="component" value="Unassembled WGS sequence"/>
</dbReference>
<accession>A0A1V8M5Z2</accession>
<dbReference type="SUPFAM" id="SSF53271">
    <property type="entry name" value="PRTase-like"/>
    <property type="match status" value="1"/>
</dbReference>
<dbReference type="STRING" id="1420851.AU255_03510"/>
<comment type="caution">
    <text evidence="3">The sequence shown here is derived from an EMBL/GenBank/DDBJ whole genome shotgun (WGS) entry which is preliminary data.</text>
</comment>
<evidence type="ECO:0000256" key="1">
    <source>
        <dbReference type="ARBA" id="ARBA00008007"/>
    </source>
</evidence>
<comment type="similarity">
    <text evidence="1">Belongs to the ComF/GntX family.</text>
</comment>
<keyword evidence="4" id="KW-1185">Reference proteome</keyword>
<dbReference type="EMBL" id="LPUF01000001">
    <property type="protein sequence ID" value="OQK16979.1"/>
    <property type="molecule type" value="Genomic_DNA"/>
</dbReference>
<evidence type="ECO:0000313" key="4">
    <source>
        <dbReference type="Proteomes" id="UP000191980"/>
    </source>
</evidence>
<gene>
    <name evidence="3" type="ORF">AU255_03510</name>
</gene>
<keyword evidence="3" id="KW-0328">Glycosyltransferase</keyword>
<reference evidence="3 4" key="1">
    <citation type="submission" date="2015-12" db="EMBL/GenBank/DDBJ databases">
        <authorList>
            <person name="Shamseldin A."/>
            <person name="Moawad H."/>
            <person name="Abd El-Rahim W.M."/>
            <person name="Sadowsky M.J."/>
        </authorList>
    </citation>
    <scope>NUCLEOTIDE SEQUENCE [LARGE SCALE GENOMIC DNA]</scope>
    <source>
        <strain evidence="3 4">WF1</strain>
    </source>
</reference>
<protein>
    <submittedName>
        <fullName evidence="3">Phosphoribosyltransferase</fullName>
    </submittedName>
</protein>
<dbReference type="InterPro" id="IPR029057">
    <property type="entry name" value="PRTase-like"/>
</dbReference>
<dbReference type="GO" id="GO:0016757">
    <property type="term" value="F:glycosyltransferase activity"/>
    <property type="evidence" value="ECO:0007669"/>
    <property type="project" value="UniProtKB-KW"/>
</dbReference>
<proteinExistence type="inferred from homology"/>
<dbReference type="Gene3D" id="3.40.50.2020">
    <property type="match status" value="1"/>
</dbReference>
<dbReference type="Pfam" id="PF18912">
    <property type="entry name" value="DZR_2"/>
    <property type="match status" value="1"/>
</dbReference>
<dbReference type="PANTHER" id="PTHR47505">
    <property type="entry name" value="DNA UTILIZATION PROTEIN YHGH"/>
    <property type="match status" value="1"/>
</dbReference>
<dbReference type="RefSeq" id="WP_080521595.1">
    <property type="nucleotide sequence ID" value="NZ_LPUF01000001.1"/>
</dbReference>
<sequence length="236" mass="26516">MKIVNNWYDIIQYSLLPPSCILCGNRGMQHMDLCQSCYNGLIKGGNHCYCCAKPFASDSLNLQLCGECLKNHPAFDRTYAPFVHKGAMRYLINRCKFNGAYKNSRLLGLLLTDYLATNAELPQLIIPVPLHPKRYRQRGFNQTLEIAKIIAQKLSIPIDNNCCLHVKNTPHQISLTAKQRHKNIKNAFKMIKTPKARHIAILDDVMTTGATANELAKTLKSSGVSQVDVWVCARAT</sequence>
<dbReference type="InterPro" id="IPR000836">
    <property type="entry name" value="PRTase_dom"/>
</dbReference>
<organism evidence="3 4">
    <name type="scientific">Methyloprofundus sedimenti</name>
    <dbReference type="NCBI Taxonomy" id="1420851"/>
    <lineage>
        <taxon>Bacteria</taxon>
        <taxon>Pseudomonadati</taxon>
        <taxon>Pseudomonadota</taxon>
        <taxon>Gammaproteobacteria</taxon>
        <taxon>Methylococcales</taxon>
        <taxon>Methylococcaceae</taxon>
        <taxon>Methyloprofundus</taxon>
    </lineage>
</organism>
<dbReference type="AlphaFoldDB" id="A0A1V8M5Z2"/>
<dbReference type="CDD" id="cd06223">
    <property type="entry name" value="PRTases_typeI"/>
    <property type="match status" value="1"/>
</dbReference>
<dbReference type="OrthoDB" id="9793412at2"/>
<evidence type="ECO:0000313" key="3">
    <source>
        <dbReference type="EMBL" id="OQK16979.1"/>
    </source>
</evidence>
<dbReference type="PANTHER" id="PTHR47505:SF1">
    <property type="entry name" value="DNA UTILIZATION PROTEIN YHGH"/>
    <property type="match status" value="1"/>
</dbReference>
<name>A0A1V8M5Z2_9GAMM</name>
<evidence type="ECO:0000259" key="2">
    <source>
        <dbReference type="Pfam" id="PF18912"/>
    </source>
</evidence>
<feature type="domain" description="Double zinc ribbon" evidence="2">
    <location>
        <begin position="14"/>
        <end position="69"/>
    </location>
</feature>